<dbReference type="InterPro" id="IPR001254">
    <property type="entry name" value="Trypsin_dom"/>
</dbReference>
<dbReference type="Proteomes" id="UP000504634">
    <property type="component" value="Unplaced"/>
</dbReference>
<name>A0A6J2UD61_DROLE</name>
<sequence>MKVLIVFALAVSYASAAALLGEIQPRELLVPVADGPEGRITNGKDAAADEFPYQVGLSLKIGSSSAWCGGSLIGSEWVLTAAHCTDGVDSVTVNLGSTSRTSPAVKHTVDKSKIIIHSDWNSKTLKNDISLIKIPAVSYTNAIKPVVLPKIESSYSTYSGDEAIASGWGRTSDSSSSVASKLQYADMKIISNLSCQGTFGTIITSSNICVSTPNGVSTCNGDSGGPLVLKSNKEQVGLTSFGSSAGCEKGYPAAFTRVTSYLTWIKEKTGISR</sequence>
<dbReference type="SUPFAM" id="SSF50494">
    <property type="entry name" value="Trypsin-like serine proteases"/>
    <property type="match status" value="1"/>
</dbReference>
<evidence type="ECO:0000259" key="9">
    <source>
        <dbReference type="PROSITE" id="PS50240"/>
    </source>
</evidence>
<evidence type="ECO:0000256" key="2">
    <source>
        <dbReference type="ARBA" id="ARBA00022729"/>
    </source>
</evidence>
<evidence type="ECO:0000256" key="4">
    <source>
        <dbReference type="ARBA" id="ARBA00022825"/>
    </source>
</evidence>
<feature type="chain" id="PRO_5027094677" evidence="8">
    <location>
        <begin position="17"/>
        <end position="273"/>
    </location>
</feature>
<dbReference type="InterPro" id="IPR033116">
    <property type="entry name" value="TRYPSIN_SER"/>
</dbReference>
<evidence type="ECO:0000313" key="10">
    <source>
        <dbReference type="Proteomes" id="UP000504634"/>
    </source>
</evidence>
<evidence type="ECO:0000256" key="1">
    <source>
        <dbReference type="ARBA" id="ARBA00022670"/>
    </source>
</evidence>
<feature type="domain" description="Peptidase S1" evidence="9">
    <location>
        <begin position="40"/>
        <end position="270"/>
    </location>
</feature>
<protein>
    <submittedName>
        <fullName evidence="11">Serine protease 1-like</fullName>
    </submittedName>
</protein>
<dbReference type="SMART" id="SM00020">
    <property type="entry name" value="Tryp_SPc"/>
    <property type="match status" value="1"/>
</dbReference>
<keyword evidence="2 8" id="KW-0732">Signal</keyword>
<evidence type="ECO:0000256" key="3">
    <source>
        <dbReference type="ARBA" id="ARBA00022801"/>
    </source>
</evidence>
<reference evidence="11" key="1">
    <citation type="submission" date="2025-08" db="UniProtKB">
        <authorList>
            <consortium name="RefSeq"/>
        </authorList>
    </citation>
    <scope>IDENTIFICATION</scope>
    <source>
        <strain evidence="11">11010-0011.00</strain>
        <tissue evidence="11">Whole body</tissue>
    </source>
</reference>
<dbReference type="FunFam" id="2.40.10.10:FF:000025">
    <property type="entry name" value="serine proteases 1/2"/>
    <property type="match status" value="1"/>
</dbReference>
<dbReference type="FunFam" id="2.40.10.10:FF:000073">
    <property type="entry name" value="Trypsin alpha"/>
    <property type="match status" value="1"/>
</dbReference>
<dbReference type="Gene3D" id="2.40.10.10">
    <property type="entry name" value="Trypsin-like serine proteases"/>
    <property type="match status" value="2"/>
</dbReference>
<evidence type="ECO:0000256" key="7">
    <source>
        <dbReference type="RuleBase" id="RU363034"/>
    </source>
</evidence>
<dbReference type="InterPro" id="IPR001314">
    <property type="entry name" value="Peptidase_S1A"/>
</dbReference>
<keyword evidence="1 7" id="KW-0645">Protease</keyword>
<dbReference type="InterPro" id="IPR009003">
    <property type="entry name" value="Peptidase_S1_PA"/>
</dbReference>
<keyword evidence="10" id="KW-1185">Reference proteome</keyword>
<dbReference type="OrthoDB" id="5565075at2759"/>
<evidence type="ECO:0000313" key="11">
    <source>
        <dbReference type="RefSeq" id="XP_030386421.1"/>
    </source>
</evidence>
<dbReference type="PROSITE" id="PS00135">
    <property type="entry name" value="TRYPSIN_SER"/>
    <property type="match status" value="1"/>
</dbReference>
<feature type="signal peptide" evidence="8">
    <location>
        <begin position="1"/>
        <end position="16"/>
    </location>
</feature>
<dbReference type="InterPro" id="IPR018114">
    <property type="entry name" value="TRYPSIN_HIS"/>
</dbReference>
<keyword evidence="6" id="KW-1015">Disulfide bond</keyword>
<keyword evidence="4 7" id="KW-0720">Serine protease</keyword>
<dbReference type="PANTHER" id="PTHR24252">
    <property type="entry name" value="ACROSIN-RELATED"/>
    <property type="match status" value="1"/>
</dbReference>
<proteinExistence type="predicted"/>
<evidence type="ECO:0000256" key="5">
    <source>
        <dbReference type="ARBA" id="ARBA00023145"/>
    </source>
</evidence>
<keyword evidence="3 7" id="KW-0378">Hydrolase</keyword>
<dbReference type="PROSITE" id="PS50240">
    <property type="entry name" value="TRYPSIN_DOM"/>
    <property type="match status" value="1"/>
</dbReference>
<dbReference type="CDD" id="cd00190">
    <property type="entry name" value="Tryp_SPc"/>
    <property type="match status" value="1"/>
</dbReference>
<dbReference type="GO" id="GO:0004252">
    <property type="term" value="F:serine-type endopeptidase activity"/>
    <property type="evidence" value="ECO:0007669"/>
    <property type="project" value="InterPro"/>
</dbReference>
<evidence type="ECO:0000256" key="8">
    <source>
        <dbReference type="SAM" id="SignalP"/>
    </source>
</evidence>
<organism evidence="10 11">
    <name type="scientific">Drosophila lebanonensis</name>
    <name type="common">Fruit fly</name>
    <name type="synonym">Scaptodrosophila lebanonensis</name>
    <dbReference type="NCBI Taxonomy" id="7225"/>
    <lineage>
        <taxon>Eukaryota</taxon>
        <taxon>Metazoa</taxon>
        <taxon>Ecdysozoa</taxon>
        <taxon>Arthropoda</taxon>
        <taxon>Hexapoda</taxon>
        <taxon>Insecta</taxon>
        <taxon>Pterygota</taxon>
        <taxon>Neoptera</taxon>
        <taxon>Endopterygota</taxon>
        <taxon>Diptera</taxon>
        <taxon>Brachycera</taxon>
        <taxon>Muscomorpha</taxon>
        <taxon>Ephydroidea</taxon>
        <taxon>Drosophilidae</taxon>
        <taxon>Scaptodrosophila</taxon>
    </lineage>
</organism>
<dbReference type="PRINTS" id="PR00722">
    <property type="entry name" value="CHYMOTRYPSIN"/>
</dbReference>
<dbReference type="GO" id="GO:0006508">
    <property type="term" value="P:proteolysis"/>
    <property type="evidence" value="ECO:0007669"/>
    <property type="project" value="UniProtKB-KW"/>
</dbReference>
<dbReference type="InterPro" id="IPR043504">
    <property type="entry name" value="Peptidase_S1_PA_chymotrypsin"/>
</dbReference>
<dbReference type="PROSITE" id="PS00134">
    <property type="entry name" value="TRYPSIN_HIS"/>
    <property type="match status" value="1"/>
</dbReference>
<dbReference type="AlphaFoldDB" id="A0A6J2UD61"/>
<dbReference type="GeneID" id="115633152"/>
<gene>
    <name evidence="11" type="primary">LOC115633152</name>
</gene>
<dbReference type="PANTHER" id="PTHR24252:SF7">
    <property type="entry name" value="HYALIN"/>
    <property type="match status" value="1"/>
</dbReference>
<dbReference type="RefSeq" id="XP_030386421.1">
    <property type="nucleotide sequence ID" value="XM_030530561.1"/>
</dbReference>
<evidence type="ECO:0000256" key="6">
    <source>
        <dbReference type="ARBA" id="ARBA00023157"/>
    </source>
</evidence>
<accession>A0A6J2UD61</accession>
<keyword evidence="5" id="KW-0865">Zymogen</keyword>
<dbReference type="Pfam" id="PF00089">
    <property type="entry name" value="Trypsin"/>
    <property type="match status" value="1"/>
</dbReference>